<feature type="transmembrane region" description="Helical" evidence="1">
    <location>
        <begin position="57"/>
        <end position="78"/>
    </location>
</feature>
<evidence type="ECO:0000313" key="3">
    <source>
        <dbReference type="Proteomes" id="UP001056201"/>
    </source>
</evidence>
<evidence type="ECO:0000313" key="2">
    <source>
        <dbReference type="EMBL" id="URI08771.1"/>
    </source>
</evidence>
<keyword evidence="1" id="KW-0812">Transmembrane</keyword>
<keyword evidence="1" id="KW-0472">Membrane</keyword>
<dbReference type="RefSeq" id="WP_250196991.1">
    <property type="nucleotide sequence ID" value="NZ_CP097636.1"/>
</dbReference>
<dbReference type="EMBL" id="CP097636">
    <property type="protein sequence ID" value="URI08771.1"/>
    <property type="molecule type" value="Genomic_DNA"/>
</dbReference>
<accession>A0ABY4S9R4</accession>
<sequence length="115" mass="11297">MAEPHATGGAALLVVATAALGPIAGEWTLILVGGFLGGCLAATSAETAGLRAAVTVLARGMVAATLFTSVAAVTAASLTSMSVDALLLPVSGAMAWQFDRLKDLALGFLGRRGGA</sequence>
<gene>
    <name evidence="2" type="ORF">MW290_24655</name>
</gene>
<protein>
    <submittedName>
        <fullName evidence="2">Uncharacterized protein</fullName>
    </submittedName>
</protein>
<reference evidence="2" key="1">
    <citation type="submission" date="2022-05" db="EMBL/GenBank/DDBJ databases">
        <title>An RpoN-dependent PEP-CTERM gene is involved in floc formation of an Aquincola tertiaricarbonis strain.</title>
        <authorList>
            <person name="Qiu D."/>
            <person name="Xia M."/>
        </authorList>
    </citation>
    <scope>NUCLEOTIDE SEQUENCE</scope>
    <source>
        <strain evidence="2">RN12</strain>
    </source>
</reference>
<keyword evidence="1" id="KW-1133">Transmembrane helix</keyword>
<name>A0ABY4S9R4_AQUTE</name>
<evidence type="ECO:0000256" key="1">
    <source>
        <dbReference type="SAM" id="Phobius"/>
    </source>
</evidence>
<keyword evidence="3" id="KW-1185">Reference proteome</keyword>
<organism evidence="2 3">
    <name type="scientific">Aquincola tertiaricarbonis</name>
    <dbReference type="NCBI Taxonomy" id="391953"/>
    <lineage>
        <taxon>Bacteria</taxon>
        <taxon>Pseudomonadati</taxon>
        <taxon>Pseudomonadota</taxon>
        <taxon>Betaproteobacteria</taxon>
        <taxon>Burkholderiales</taxon>
        <taxon>Sphaerotilaceae</taxon>
        <taxon>Aquincola</taxon>
    </lineage>
</organism>
<dbReference type="Proteomes" id="UP001056201">
    <property type="component" value="Chromosome 2"/>
</dbReference>
<proteinExistence type="predicted"/>